<name>A0A975BR75_9BACT</name>
<dbReference type="Proteomes" id="UP000663722">
    <property type="component" value="Chromosome"/>
</dbReference>
<dbReference type="EMBL" id="CP061800">
    <property type="protein sequence ID" value="QTA90211.1"/>
    <property type="molecule type" value="Genomic_DNA"/>
</dbReference>
<keyword evidence="2" id="KW-1185">Reference proteome</keyword>
<proteinExistence type="predicted"/>
<reference evidence="1" key="1">
    <citation type="journal article" date="2021" name="Microb. Physiol.">
        <title>Proteogenomic Insights into the Physiology of Marine, Sulfate-Reducing, Filamentous Desulfonema limicola and Desulfonema magnum.</title>
        <authorList>
            <person name="Schnaars V."/>
            <person name="Wohlbrand L."/>
            <person name="Scheve S."/>
            <person name="Hinrichs C."/>
            <person name="Reinhardt R."/>
            <person name="Rabus R."/>
        </authorList>
    </citation>
    <scope>NUCLEOTIDE SEQUENCE</scope>
    <source>
        <strain evidence="1">4be13</strain>
    </source>
</reference>
<gene>
    <name evidence="1" type="ORF">dnm_062720</name>
</gene>
<dbReference type="AlphaFoldDB" id="A0A975BR75"/>
<evidence type="ECO:0000313" key="2">
    <source>
        <dbReference type="Proteomes" id="UP000663722"/>
    </source>
</evidence>
<evidence type="ECO:0000313" key="1">
    <source>
        <dbReference type="EMBL" id="QTA90211.1"/>
    </source>
</evidence>
<protein>
    <submittedName>
        <fullName evidence="1">Uncharacterized protein</fullName>
    </submittedName>
</protein>
<accession>A0A975BR75</accession>
<organism evidence="1 2">
    <name type="scientific">Desulfonema magnum</name>
    <dbReference type="NCBI Taxonomy" id="45655"/>
    <lineage>
        <taxon>Bacteria</taxon>
        <taxon>Pseudomonadati</taxon>
        <taxon>Thermodesulfobacteriota</taxon>
        <taxon>Desulfobacteria</taxon>
        <taxon>Desulfobacterales</taxon>
        <taxon>Desulfococcaceae</taxon>
        <taxon>Desulfonema</taxon>
    </lineage>
</organism>
<dbReference type="KEGG" id="dmm:dnm_062720"/>
<sequence length="46" mass="5149">MTVSGILYINGHDLPFIMEHYCKKVVIISKTDLVTEENDNGPITAK</sequence>